<name>A0ABT7T5X6_9MICO</name>
<organism evidence="1 2">
    <name type="scientific">Curtobacterium citri</name>
    <dbReference type="NCBI Taxonomy" id="3055139"/>
    <lineage>
        <taxon>Bacteria</taxon>
        <taxon>Bacillati</taxon>
        <taxon>Actinomycetota</taxon>
        <taxon>Actinomycetes</taxon>
        <taxon>Micrococcales</taxon>
        <taxon>Microbacteriaceae</taxon>
        <taxon>Curtobacterium</taxon>
    </lineage>
</organism>
<sequence length="51" mass="5937">MRPNLAALHAEPREWHRRGLRHPDEIASMVHARLLADLPADPCYRDFFVTS</sequence>
<evidence type="ECO:0000313" key="1">
    <source>
        <dbReference type="EMBL" id="MDM7884958.1"/>
    </source>
</evidence>
<dbReference type="EMBL" id="JAUCML010000004">
    <property type="protein sequence ID" value="MDM7884958.1"/>
    <property type="molecule type" value="Genomic_DNA"/>
</dbReference>
<evidence type="ECO:0000313" key="2">
    <source>
        <dbReference type="Proteomes" id="UP001237823"/>
    </source>
</evidence>
<dbReference type="RefSeq" id="WP_182047232.1">
    <property type="nucleotide sequence ID" value="NZ_JAUCML010000004.1"/>
</dbReference>
<dbReference type="Proteomes" id="UP001237823">
    <property type="component" value="Unassembled WGS sequence"/>
</dbReference>
<accession>A0ABT7T5X6</accession>
<comment type="caution">
    <text evidence="1">The sequence shown here is derived from an EMBL/GenBank/DDBJ whole genome shotgun (WGS) entry which is preliminary data.</text>
</comment>
<protein>
    <submittedName>
        <fullName evidence="1">Uncharacterized protein</fullName>
    </submittedName>
</protein>
<keyword evidence="2" id="KW-1185">Reference proteome</keyword>
<gene>
    <name evidence="1" type="ORF">QUG92_07550</name>
</gene>
<reference evidence="1 2" key="1">
    <citation type="submission" date="2023-06" db="EMBL/GenBank/DDBJ databases">
        <authorList>
            <person name="Feng G."/>
            <person name="Li J."/>
            <person name="Zhu H."/>
        </authorList>
    </citation>
    <scope>NUCLEOTIDE SEQUENCE [LARGE SCALE GENOMIC DNA]</scope>
    <source>
        <strain evidence="1 2">RHCKG23</strain>
    </source>
</reference>
<proteinExistence type="predicted"/>